<evidence type="ECO:0000259" key="9">
    <source>
        <dbReference type="Pfam" id="PF18967"/>
    </source>
</evidence>
<keyword evidence="7 8" id="KW-0472">Membrane</keyword>
<proteinExistence type="predicted"/>
<evidence type="ECO:0000256" key="4">
    <source>
        <dbReference type="ARBA" id="ARBA00022741"/>
    </source>
</evidence>
<keyword evidence="4" id="KW-0547">Nucleotide-binding</keyword>
<dbReference type="KEGG" id="fpal:HYN49_09570"/>
<dbReference type="RefSeq" id="WP_108903903.1">
    <property type="nucleotide sequence ID" value="NZ_CP029187.1"/>
</dbReference>
<evidence type="ECO:0000256" key="1">
    <source>
        <dbReference type="ARBA" id="ARBA00004236"/>
    </source>
</evidence>
<evidence type="ECO:0000313" key="10">
    <source>
        <dbReference type="EMBL" id="AWI26125.1"/>
    </source>
</evidence>
<dbReference type="Pfam" id="PF18967">
    <property type="entry name" value="PycTM"/>
    <property type="match status" value="1"/>
</dbReference>
<evidence type="ECO:0000256" key="2">
    <source>
        <dbReference type="ARBA" id="ARBA00022475"/>
    </source>
</evidence>
<dbReference type="AlphaFoldDB" id="A0A2S1SIB0"/>
<dbReference type="InterPro" id="IPR043760">
    <property type="entry name" value="PycTM_dom"/>
</dbReference>
<evidence type="ECO:0000256" key="7">
    <source>
        <dbReference type="ARBA" id="ARBA00023136"/>
    </source>
</evidence>
<feature type="transmembrane region" description="Helical" evidence="8">
    <location>
        <begin position="58"/>
        <end position="79"/>
    </location>
</feature>
<dbReference type="GO" id="GO:0051607">
    <property type="term" value="P:defense response to virus"/>
    <property type="evidence" value="ECO:0007669"/>
    <property type="project" value="UniProtKB-KW"/>
</dbReference>
<keyword evidence="6" id="KW-0051">Antiviral defense</keyword>
<dbReference type="EMBL" id="CP029187">
    <property type="protein sequence ID" value="AWI26125.1"/>
    <property type="molecule type" value="Genomic_DNA"/>
</dbReference>
<accession>A0A2S1SIB0</accession>
<feature type="transmembrane region" description="Helical" evidence="8">
    <location>
        <begin position="149"/>
        <end position="166"/>
    </location>
</feature>
<name>A0A2S1SIB0_9FLAO</name>
<keyword evidence="5 8" id="KW-1133">Transmembrane helix</keyword>
<protein>
    <recommendedName>
        <fullName evidence="9">Pycsar effector protein domain-containing protein</fullName>
    </recommendedName>
</protein>
<dbReference type="GO" id="GO:0005886">
    <property type="term" value="C:plasma membrane"/>
    <property type="evidence" value="ECO:0007669"/>
    <property type="project" value="UniProtKB-SubCell"/>
</dbReference>
<feature type="transmembrane region" description="Helical" evidence="8">
    <location>
        <begin position="21"/>
        <end position="38"/>
    </location>
</feature>
<gene>
    <name evidence="10" type="ORF">HYN49_09570</name>
</gene>
<evidence type="ECO:0000256" key="5">
    <source>
        <dbReference type="ARBA" id="ARBA00022989"/>
    </source>
</evidence>
<evidence type="ECO:0000313" key="11">
    <source>
        <dbReference type="Proteomes" id="UP000244937"/>
    </source>
</evidence>
<reference evidence="10 11" key="1">
    <citation type="submission" date="2018-05" db="EMBL/GenBank/DDBJ databases">
        <title>Genome sequencing of Flavobacterium sp. HYN0049.</title>
        <authorList>
            <person name="Yi H."/>
            <person name="Baek C."/>
        </authorList>
    </citation>
    <scope>NUCLEOTIDE SEQUENCE [LARGE SCALE GENOMIC DNA]</scope>
    <source>
        <strain evidence="10 11">HYN0049</strain>
    </source>
</reference>
<comment type="subcellular location">
    <subcellularLocation>
        <location evidence="1">Cell membrane</location>
    </subcellularLocation>
</comment>
<keyword evidence="2" id="KW-1003">Cell membrane</keyword>
<evidence type="ECO:0000256" key="3">
    <source>
        <dbReference type="ARBA" id="ARBA00022692"/>
    </source>
</evidence>
<dbReference type="GO" id="GO:0000166">
    <property type="term" value="F:nucleotide binding"/>
    <property type="evidence" value="ECO:0007669"/>
    <property type="project" value="UniProtKB-KW"/>
</dbReference>
<organism evidence="10 11">
    <name type="scientific">Flavobacterium pallidum</name>
    <dbReference type="NCBI Taxonomy" id="2172098"/>
    <lineage>
        <taxon>Bacteria</taxon>
        <taxon>Pseudomonadati</taxon>
        <taxon>Bacteroidota</taxon>
        <taxon>Flavobacteriia</taxon>
        <taxon>Flavobacteriales</taxon>
        <taxon>Flavobacteriaceae</taxon>
        <taxon>Flavobacterium</taxon>
    </lineage>
</organism>
<keyword evidence="3 8" id="KW-0812">Transmembrane</keyword>
<evidence type="ECO:0000256" key="6">
    <source>
        <dbReference type="ARBA" id="ARBA00023118"/>
    </source>
</evidence>
<keyword evidence="11" id="KW-1185">Reference proteome</keyword>
<feature type="domain" description="Pycsar effector protein" evidence="9">
    <location>
        <begin position="5"/>
        <end position="165"/>
    </location>
</feature>
<dbReference type="OrthoDB" id="1363277at2"/>
<evidence type="ECO:0000256" key="8">
    <source>
        <dbReference type="SAM" id="Phobius"/>
    </source>
</evidence>
<dbReference type="Proteomes" id="UP000244937">
    <property type="component" value="Chromosome"/>
</dbReference>
<sequence length="167" mass="19298">MEEKLKYIITRYDNYINFSNVKGSFIVTLNTFIVGAVLVNRTFISEKINLDYHPFFEILLLTLCFAALVILFFTIRALFPYTLSGNSSKDEYHSHIYFGSVSKFENAKEYISSLSKLDDNKFAEDLATQAFVLAKGVTRKYKMLDISMHIIYLELVIFLAIFILILV</sequence>